<dbReference type="AlphaFoldDB" id="A0A941W2A8"/>
<feature type="chain" id="PRO_5038109001" evidence="1">
    <location>
        <begin position="21"/>
        <end position="178"/>
    </location>
</feature>
<sequence length="178" mass="20410">MKNLILIIVFLLLCPSLVLAEEEGSISDGDKIKANYEASINIANEIFLYQFMDTEGDGGNYGKTVRMYALLFVTGYKNLAEKVLEEEKLDSYSLDVFDFDKYKEKYKYYGKDSEFFSMVNSNMASLLTGYRLGMINMLSVVFATHTNVAGDYKVVALEMYEDYLEDKRQAKEEESKKN</sequence>
<proteinExistence type="predicted"/>
<protein>
    <submittedName>
        <fullName evidence="2">Uncharacterized protein</fullName>
    </submittedName>
</protein>
<evidence type="ECO:0000313" key="2">
    <source>
        <dbReference type="EMBL" id="MBS1258229.1"/>
    </source>
</evidence>
<name>A0A941W2A8_9BACT</name>
<evidence type="ECO:0000256" key="1">
    <source>
        <dbReference type="SAM" id="SignalP"/>
    </source>
</evidence>
<keyword evidence="1" id="KW-0732">Signal</keyword>
<reference evidence="2" key="1">
    <citation type="journal article" date="2021" name="ISME J.">
        <title>Fine-scale metabolic discontinuity in a stratified prokaryote microbiome of a Red Sea deep halocline.</title>
        <authorList>
            <person name="Michoud G."/>
            <person name="Ngugi D.K."/>
            <person name="Barozzi A."/>
            <person name="Merlino G."/>
            <person name="Calleja M.L."/>
            <person name="Delgado-Huertas A."/>
            <person name="Moran X.A.G."/>
            <person name="Daffonchio D."/>
        </authorList>
    </citation>
    <scope>NUCLEOTIDE SEQUENCE</scope>
    <source>
        <strain evidence="2">SuakinDeep_MAG55_1</strain>
    </source>
</reference>
<organism evidence="2 3">
    <name type="scientific">Candidatus Scalindua arabica</name>
    <dbReference type="NCBI Taxonomy" id="1127984"/>
    <lineage>
        <taxon>Bacteria</taxon>
        <taxon>Pseudomonadati</taxon>
        <taxon>Planctomycetota</taxon>
        <taxon>Candidatus Brocadiia</taxon>
        <taxon>Candidatus Brocadiales</taxon>
        <taxon>Candidatus Scalinduaceae</taxon>
        <taxon>Candidatus Scalindua</taxon>
    </lineage>
</organism>
<dbReference type="EMBL" id="JAANXD010000055">
    <property type="protein sequence ID" value="MBS1258229.1"/>
    <property type="molecule type" value="Genomic_DNA"/>
</dbReference>
<feature type="signal peptide" evidence="1">
    <location>
        <begin position="1"/>
        <end position="20"/>
    </location>
</feature>
<dbReference type="Proteomes" id="UP000722750">
    <property type="component" value="Unassembled WGS sequence"/>
</dbReference>
<accession>A0A941W2A8</accession>
<comment type="caution">
    <text evidence="2">The sequence shown here is derived from an EMBL/GenBank/DDBJ whole genome shotgun (WGS) entry which is preliminary data.</text>
</comment>
<evidence type="ECO:0000313" key="3">
    <source>
        <dbReference type="Proteomes" id="UP000722750"/>
    </source>
</evidence>
<gene>
    <name evidence="2" type="ORF">MAG551_01282</name>
</gene>